<evidence type="ECO:0000313" key="2">
    <source>
        <dbReference type="EMBL" id="KKU09954.1"/>
    </source>
</evidence>
<accession>A0A0G1MP37</accession>
<protein>
    <recommendedName>
        <fullName evidence="4">O-antigen polymerase</fullName>
    </recommendedName>
</protein>
<feature type="transmembrane region" description="Helical" evidence="1">
    <location>
        <begin position="202"/>
        <end position="231"/>
    </location>
</feature>
<organism evidence="2 3">
    <name type="scientific">Candidatus Woesebacteria bacterium GW2011_GWB1_45_5</name>
    <dbReference type="NCBI Taxonomy" id="1618581"/>
    <lineage>
        <taxon>Bacteria</taxon>
        <taxon>Candidatus Woeseibacteriota</taxon>
    </lineage>
</organism>
<dbReference type="Proteomes" id="UP000034329">
    <property type="component" value="Unassembled WGS sequence"/>
</dbReference>
<keyword evidence="1" id="KW-0472">Membrane</keyword>
<evidence type="ECO:0000256" key="1">
    <source>
        <dbReference type="SAM" id="Phobius"/>
    </source>
</evidence>
<name>A0A0G1MP37_9BACT</name>
<evidence type="ECO:0000313" key="3">
    <source>
        <dbReference type="Proteomes" id="UP000034329"/>
    </source>
</evidence>
<dbReference type="PANTHER" id="PTHR37422:SF13">
    <property type="entry name" value="LIPOPOLYSACCHARIDE BIOSYNTHESIS PROTEIN PA4999-RELATED"/>
    <property type="match status" value="1"/>
</dbReference>
<feature type="transmembrane region" description="Helical" evidence="1">
    <location>
        <begin position="320"/>
        <end position="339"/>
    </location>
</feature>
<dbReference type="AlphaFoldDB" id="A0A0G1MP37"/>
<gene>
    <name evidence="2" type="ORF">UX13_C0025G0004</name>
</gene>
<dbReference type="EMBL" id="LCLA01000025">
    <property type="protein sequence ID" value="KKU09954.1"/>
    <property type="molecule type" value="Genomic_DNA"/>
</dbReference>
<feature type="transmembrane region" description="Helical" evidence="1">
    <location>
        <begin position="294"/>
        <end position="314"/>
    </location>
</feature>
<feature type="transmembrane region" description="Helical" evidence="1">
    <location>
        <begin position="32"/>
        <end position="50"/>
    </location>
</feature>
<keyword evidence="1" id="KW-1133">Transmembrane helix</keyword>
<feature type="transmembrane region" description="Helical" evidence="1">
    <location>
        <begin position="109"/>
        <end position="130"/>
    </location>
</feature>
<reference evidence="2 3" key="1">
    <citation type="journal article" date="2015" name="Nature">
        <title>rRNA introns, odd ribosomes, and small enigmatic genomes across a large radiation of phyla.</title>
        <authorList>
            <person name="Brown C.T."/>
            <person name="Hug L.A."/>
            <person name="Thomas B.C."/>
            <person name="Sharon I."/>
            <person name="Castelle C.J."/>
            <person name="Singh A."/>
            <person name="Wilkins M.J."/>
            <person name="Williams K.H."/>
            <person name="Banfield J.F."/>
        </authorList>
    </citation>
    <scope>NUCLEOTIDE SEQUENCE [LARGE SCALE GENOMIC DNA]</scope>
</reference>
<feature type="transmembrane region" description="Helical" evidence="1">
    <location>
        <begin position="57"/>
        <end position="75"/>
    </location>
</feature>
<dbReference type="PANTHER" id="PTHR37422">
    <property type="entry name" value="TEICHURONIC ACID BIOSYNTHESIS PROTEIN TUAE"/>
    <property type="match status" value="1"/>
</dbReference>
<proteinExistence type="predicted"/>
<keyword evidence="1" id="KW-0812">Transmembrane</keyword>
<evidence type="ECO:0008006" key="4">
    <source>
        <dbReference type="Google" id="ProtNLM"/>
    </source>
</evidence>
<comment type="caution">
    <text evidence="2">The sequence shown here is derived from an EMBL/GenBank/DDBJ whole genome shotgun (WGS) entry which is preliminary data.</text>
</comment>
<dbReference type="InterPro" id="IPR051533">
    <property type="entry name" value="WaaL-like"/>
</dbReference>
<sequence length="362" mass="40915">MLFGVLLFLIPSQLSLHFWPEYAFIFGVRVDYLAPAVYLTDLLVILLVAVSRTKIKSYYILAVCLFALFNVYFSISPWVSFWKWLKIFELAFLVKYVSDSGQFFKQKVFVKIFSLSLIAVSLIGIAQFLIGRTVGWPLWFLGERSFTLSTPGIALQDLFGRQFLRAYSVFSHPNSLAGYLAVSVLLLFQSPTLPIFKKIKLFWPAIVFSSVAFLLTFSLSAFAGIAVVLTFRLLGRLKNSFVLWWGIDFGSREVGERVELAKISGEIVSKNFLTGTGLNTFVYFNRMMQPVHNIFLLVLSEAGILGLAGLSFVFYKVFKALPLIALFILTTGFFDHYWLTLQQNMLLFSVVAGLSFGSKPLD</sequence>
<feature type="transmembrane region" description="Helical" evidence="1">
    <location>
        <begin position="176"/>
        <end position="196"/>
    </location>
</feature>